<dbReference type="Gene3D" id="1.20.140.150">
    <property type="match status" value="1"/>
</dbReference>
<feature type="transmembrane region" description="Helical" evidence="2">
    <location>
        <begin position="12"/>
        <end position="34"/>
    </location>
</feature>
<evidence type="ECO:0000313" key="4">
    <source>
        <dbReference type="Proteomes" id="UP000549394"/>
    </source>
</evidence>
<comment type="caution">
    <text evidence="3">The sequence shown here is derived from an EMBL/GenBank/DDBJ whole genome shotgun (WGS) entry which is preliminary data.</text>
</comment>
<name>A0A7I8VBA7_9ANNE</name>
<feature type="region of interest" description="Disordered" evidence="1">
    <location>
        <begin position="186"/>
        <end position="206"/>
    </location>
</feature>
<evidence type="ECO:0000256" key="1">
    <source>
        <dbReference type="SAM" id="MobiDB-lite"/>
    </source>
</evidence>
<gene>
    <name evidence="3" type="ORF">DGYR_LOCUS2452</name>
</gene>
<feature type="transmembrane region" description="Helical" evidence="2">
    <location>
        <begin position="54"/>
        <end position="78"/>
    </location>
</feature>
<dbReference type="PANTHER" id="PTHR34151:SF1">
    <property type="entry name" value="CASP-LIKE PROTEIN-RELATED"/>
    <property type="match status" value="1"/>
</dbReference>
<evidence type="ECO:0000256" key="2">
    <source>
        <dbReference type="SAM" id="Phobius"/>
    </source>
</evidence>
<dbReference type="GO" id="GO:0045087">
    <property type="term" value="P:innate immune response"/>
    <property type="evidence" value="ECO:0007669"/>
    <property type="project" value="TreeGrafter"/>
</dbReference>
<sequence>MTDFQISRSVFLLVIHICIASVVHIISLSTQGWHNGYENVGLFPQGNIPDWWKLTQAAMVLGLMCLMISEVCAIISLLSKQKYYPNDKRIIAGFLLLGFIFTTGSWITFAVEMRKEDNRFLLGLASDSEESFSYSFGLAVVSSILSFLLIIQTWIVKKGEYDDPYPTDAQIGESIYDNNSLVLRPANGKDGGVNSTKIPSTAKDNYSANPVYRDSFNPENVDNSRWSVSELYNFHGVPKSMSNQEFNFVL</sequence>
<reference evidence="3 4" key="1">
    <citation type="submission" date="2020-08" db="EMBL/GenBank/DDBJ databases">
        <authorList>
            <person name="Hejnol A."/>
        </authorList>
    </citation>
    <scope>NUCLEOTIDE SEQUENCE [LARGE SCALE GENOMIC DNA]</scope>
</reference>
<feature type="compositionally biased region" description="Polar residues" evidence="1">
    <location>
        <begin position="193"/>
        <end position="206"/>
    </location>
</feature>
<evidence type="ECO:0000313" key="3">
    <source>
        <dbReference type="EMBL" id="CAD5113466.1"/>
    </source>
</evidence>
<organism evidence="3 4">
    <name type="scientific">Dimorphilus gyrociliatus</name>
    <dbReference type="NCBI Taxonomy" id="2664684"/>
    <lineage>
        <taxon>Eukaryota</taxon>
        <taxon>Metazoa</taxon>
        <taxon>Spiralia</taxon>
        <taxon>Lophotrochozoa</taxon>
        <taxon>Annelida</taxon>
        <taxon>Polychaeta</taxon>
        <taxon>Polychaeta incertae sedis</taxon>
        <taxon>Dinophilidae</taxon>
        <taxon>Dimorphilus</taxon>
    </lineage>
</organism>
<dbReference type="EMBL" id="CAJFCJ010000004">
    <property type="protein sequence ID" value="CAD5113466.1"/>
    <property type="molecule type" value="Genomic_DNA"/>
</dbReference>
<proteinExistence type="predicted"/>
<dbReference type="Proteomes" id="UP000549394">
    <property type="component" value="Unassembled WGS sequence"/>
</dbReference>
<dbReference type="InterPro" id="IPR009545">
    <property type="entry name" value="Claudin-like"/>
</dbReference>
<accession>A0A7I8VBA7</accession>
<protein>
    <submittedName>
        <fullName evidence="3">DgyrCDS2630</fullName>
    </submittedName>
</protein>
<feature type="transmembrane region" description="Helical" evidence="2">
    <location>
        <begin position="131"/>
        <end position="151"/>
    </location>
</feature>
<dbReference type="PANTHER" id="PTHR34151">
    <property type="entry name" value="PROTEIN CBG24195"/>
    <property type="match status" value="1"/>
</dbReference>
<keyword evidence="2" id="KW-0812">Transmembrane</keyword>
<keyword evidence="4" id="KW-1185">Reference proteome</keyword>
<dbReference type="Pfam" id="PF06653">
    <property type="entry name" value="Claudin_3"/>
    <property type="match status" value="1"/>
</dbReference>
<keyword evidence="2" id="KW-1133">Transmembrane helix</keyword>
<feature type="transmembrane region" description="Helical" evidence="2">
    <location>
        <begin position="90"/>
        <end position="111"/>
    </location>
</feature>
<dbReference type="AlphaFoldDB" id="A0A7I8VBA7"/>
<keyword evidence="2" id="KW-0472">Membrane</keyword>